<name>A0A7J6IFF2_COLFN</name>
<comment type="caution">
    <text evidence="1">The sequence shown here is derived from an EMBL/GenBank/DDBJ whole genome shotgun (WGS) entry which is preliminary data.</text>
</comment>
<dbReference type="RefSeq" id="XP_066007092.1">
    <property type="nucleotide sequence ID" value="XM_066153712.1"/>
</dbReference>
<organism evidence="1 2">
    <name type="scientific">Colletotrichum fructicola (strain Nara gc5)</name>
    <name type="common">Anthracnose fungus</name>
    <name type="synonym">Colletotrichum gloeosporioides (strain Nara gc5)</name>
    <dbReference type="NCBI Taxonomy" id="1213859"/>
    <lineage>
        <taxon>Eukaryota</taxon>
        <taxon>Fungi</taxon>
        <taxon>Dikarya</taxon>
        <taxon>Ascomycota</taxon>
        <taxon>Pezizomycotina</taxon>
        <taxon>Sordariomycetes</taxon>
        <taxon>Hypocreomycetidae</taxon>
        <taxon>Glomerellales</taxon>
        <taxon>Glomerellaceae</taxon>
        <taxon>Colletotrichum</taxon>
        <taxon>Colletotrichum gloeosporioides species complex</taxon>
    </lineage>
</organism>
<dbReference type="GeneID" id="90980654"/>
<sequence>MEFCAQMNTATGTAIKRPLHQPLPAKMELRSSAQRRVLVFERDSGCQSLTISGNPADVGEVSHVDDRI</sequence>
<dbReference type="InParanoid" id="A0A7J6IFF2"/>
<dbReference type="AlphaFoldDB" id="A0A7J6IFF2"/>
<accession>A0A7J6IFF2</accession>
<reference evidence="1 2" key="1">
    <citation type="submission" date="2012-08" db="EMBL/GenBank/DDBJ databases">
        <authorList>
            <person name="Gan P.H.P."/>
            <person name="Ikeda K."/>
            <person name="Irieda H."/>
            <person name="Narusaka M."/>
            <person name="O'Connell R.J."/>
            <person name="Narusaka Y."/>
            <person name="Takano Y."/>
            <person name="Kubo Y."/>
            <person name="Shirasu K."/>
        </authorList>
    </citation>
    <scope>NUCLEOTIDE SEQUENCE [LARGE SCALE GENOMIC DNA]</scope>
    <source>
        <strain evidence="1 2">Nara gc5</strain>
    </source>
</reference>
<gene>
    <name evidence="1" type="ORF">CGGC5_v017043</name>
</gene>
<reference evidence="1 2" key="2">
    <citation type="submission" date="2020-04" db="EMBL/GenBank/DDBJ databases">
        <title>Genome sequencing and assembly of multiple isolates from the Colletotrichum gloeosporioides species complex.</title>
        <authorList>
            <person name="Gan P."/>
            <person name="Shirasu K."/>
        </authorList>
    </citation>
    <scope>NUCLEOTIDE SEQUENCE [LARGE SCALE GENOMIC DNA]</scope>
    <source>
        <strain evidence="1 2">Nara gc5</strain>
    </source>
</reference>
<keyword evidence="2" id="KW-1185">Reference proteome</keyword>
<evidence type="ECO:0000313" key="2">
    <source>
        <dbReference type="Proteomes" id="UP000011096"/>
    </source>
</evidence>
<protein>
    <submittedName>
        <fullName evidence="1">Uncharacterized protein</fullName>
    </submittedName>
</protein>
<evidence type="ECO:0000313" key="1">
    <source>
        <dbReference type="EMBL" id="KAF4474613.1"/>
    </source>
</evidence>
<dbReference type="Proteomes" id="UP000011096">
    <property type="component" value="Unassembled WGS sequence"/>
</dbReference>
<dbReference type="EMBL" id="ANPB02000011">
    <property type="protein sequence ID" value="KAF4474613.1"/>
    <property type="molecule type" value="Genomic_DNA"/>
</dbReference>
<proteinExistence type="predicted"/>